<dbReference type="Gene3D" id="1.20.5.490">
    <property type="entry name" value="Single helix bin"/>
    <property type="match status" value="1"/>
</dbReference>
<proteinExistence type="inferred from homology"/>
<evidence type="ECO:0000256" key="3">
    <source>
        <dbReference type="SAM" id="MobiDB-lite"/>
    </source>
</evidence>
<feature type="coiled-coil region" evidence="2">
    <location>
        <begin position="251"/>
        <end position="310"/>
    </location>
</feature>
<evidence type="ECO:0000256" key="1">
    <source>
        <dbReference type="ARBA" id="ARBA00007908"/>
    </source>
</evidence>
<evidence type="ECO:0000313" key="5">
    <source>
        <dbReference type="WBParaSite" id="PgR002_g160_t05"/>
    </source>
</evidence>
<dbReference type="PANTHER" id="PTHR12348:SF26">
    <property type="entry name" value="PROTEIN TSCT-1"/>
    <property type="match status" value="1"/>
</dbReference>
<dbReference type="PROSITE" id="PS01289">
    <property type="entry name" value="TSC22"/>
    <property type="match status" value="1"/>
</dbReference>
<feature type="region of interest" description="Disordered" evidence="3">
    <location>
        <begin position="1"/>
        <end position="24"/>
    </location>
</feature>
<keyword evidence="4" id="KW-1185">Reference proteome</keyword>
<dbReference type="Proteomes" id="UP000887569">
    <property type="component" value="Unplaced"/>
</dbReference>
<name>A0A915A799_PARUN</name>
<dbReference type="AlphaFoldDB" id="A0A915A799"/>
<organism evidence="4 5">
    <name type="scientific">Parascaris univalens</name>
    <name type="common">Nematode worm</name>
    <dbReference type="NCBI Taxonomy" id="6257"/>
    <lineage>
        <taxon>Eukaryota</taxon>
        <taxon>Metazoa</taxon>
        <taxon>Ecdysozoa</taxon>
        <taxon>Nematoda</taxon>
        <taxon>Chromadorea</taxon>
        <taxon>Rhabditida</taxon>
        <taxon>Spirurina</taxon>
        <taxon>Ascaridomorpha</taxon>
        <taxon>Ascaridoidea</taxon>
        <taxon>Ascarididae</taxon>
        <taxon>Parascaris</taxon>
    </lineage>
</organism>
<reference evidence="5" key="1">
    <citation type="submission" date="2022-11" db="UniProtKB">
        <authorList>
            <consortium name="WormBaseParasite"/>
        </authorList>
    </citation>
    <scope>IDENTIFICATION</scope>
</reference>
<evidence type="ECO:0000256" key="2">
    <source>
        <dbReference type="SAM" id="Coils"/>
    </source>
</evidence>
<dbReference type="WBParaSite" id="PgR002_g160_t05">
    <property type="protein sequence ID" value="PgR002_g160_t05"/>
    <property type="gene ID" value="PgR002_g160"/>
</dbReference>
<comment type="similarity">
    <text evidence="1">Belongs to the TSC-22/Dip/Bun family.</text>
</comment>
<dbReference type="GO" id="GO:0006357">
    <property type="term" value="P:regulation of transcription by RNA polymerase II"/>
    <property type="evidence" value="ECO:0007669"/>
    <property type="project" value="InterPro"/>
</dbReference>
<evidence type="ECO:0000313" key="4">
    <source>
        <dbReference type="Proteomes" id="UP000887569"/>
    </source>
</evidence>
<keyword evidence="2" id="KW-0175">Coiled coil</keyword>
<dbReference type="PANTHER" id="PTHR12348">
    <property type="entry name" value="TSC22"/>
    <property type="match status" value="1"/>
</dbReference>
<dbReference type="InterPro" id="IPR047862">
    <property type="entry name" value="TSC22/BUN_CS"/>
</dbReference>
<dbReference type="InterPro" id="IPR000580">
    <property type="entry name" value="TSC22/Bun"/>
</dbReference>
<dbReference type="SUPFAM" id="SSF58026">
    <property type="entry name" value="Delta-sleep-inducing peptide immunoreactive peptide"/>
    <property type="match status" value="1"/>
</dbReference>
<protein>
    <submittedName>
        <fullName evidence="5">TSC22 domain family protein 1</fullName>
    </submittedName>
</protein>
<accession>A0A915A799</accession>
<dbReference type="Pfam" id="PF01166">
    <property type="entry name" value="TSC22"/>
    <property type="match status" value="1"/>
</dbReference>
<sequence>MGVANAENSEAPAEMTTAKPRERQFQLVPVPGKFTRGRWQCWDYRDDKPDVSGEILDFTEKADKNALPSTLPVAVDPQPVANLGSLQQPGDALTHTSSEPVLPLVQGNAVPAPTAVQVPIDVPISTQSQPVHKESSTIVVTSIAPAPVTPVHGTPSSSADIIPSVDVAANLANVQVGAAVAALSRQTSLASFPEGAPPIISTLPPIDGALEEVSAAGNVPGGPNVVAIDNKIEQAMDLVKTHLTFAVREEVEILRSTIVDLEAKVAQLESQNQVLKQFAPAEVVANLALLVQNAQQQKQLQQQLQQAQAASVSLPTNAQPALAPPTQPVIVTTQPILAPQMQQQPVGAVPVLTAATKLPPSVDATPIVVPNSISSAGDTLITNSASQSVSTLNSMAVNVSSSSSNTATL</sequence>
<dbReference type="CDD" id="cd21936">
    <property type="entry name" value="ZIP_TSC22D"/>
    <property type="match status" value="1"/>
</dbReference>